<dbReference type="PANTHER" id="PTHR14559:SF1">
    <property type="entry name" value="CASPASE RECRUITMENT DOMAIN-CONTAINING PROTEIN 14"/>
    <property type="match status" value="1"/>
</dbReference>
<dbReference type="SUPFAM" id="SSF50156">
    <property type="entry name" value="PDZ domain-like"/>
    <property type="match status" value="1"/>
</dbReference>
<dbReference type="Gene3D" id="3.40.50.300">
    <property type="entry name" value="P-loop containing nucleotide triphosphate hydrolases"/>
    <property type="match status" value="1"/>
</dbReference>
<gene>
    <name evidence="8" type="primary">CARD14</name>
</gene>
<feature type="domain" description="PDZ" evidence="6">
    <location>
        <begin position="607"/>
        <end position="682"/>
    </location>
</feature>
<sequence length="1029" mass="113441">MTAVRGVQAWEPFASGIRQLTVGGSRLQGTMITEILRVADRARSRARETGLAAAEPIHHPDVSSLVTGLRPAADRSSFSGLMETSKLTESLAGAVGSLQEELSQEPRQKAALREQCRRLQERLGLAEARAGSLSTLEADQSRMRREVSAHFREVLKLKDEMLTLPLRCSSALRGLGVLTALVRLPVARPGQLYLTKQELLQAQVASSCEREFRERSLHMAGSLEAEDEELSRLREENEKLRSLTFSVVEKDILEQSLDEARESRRELVDRIHSLRARATAAERQRKQYWEEKEKMLLQFQKTKVDCELYKEKMNALQGQVVELQKERDQAYAARDRAQAEVSQRLTEKDSLRRQLLELTEEVCELREQLCRLWAASPPSGVSTSPLDAGEPCARGKQRLVRMYAICSTELIVSVNVTECGPAAGQRAAFVRSHCGCRLRPHLPSQLCSDFCSSSPVPPSQQSLCKRTAEDVCEDPWCRRPTSPFGGARAARPPGSRPRRCSGSGPELRPLLSDSLPEILEPEPRASPGARVDDEDLGYEIVDKAGGGQQTPPVPEGAVCEPVSNAAHLQPPPLPCGGSGPVRRRPARRILSQITVLAFQGDQLQEQMSVIGGDRTGLFIHRVTPGLAADEMALRPGTQIVTVDYEATEPPFKAMLEDTTLERAIGLLGRVDGSCSLSVKVNSEGTGIYKRLVQDLEAKRATSGDSFYIRVNLAMEGWEEGDLQVPCNEVLHITDTLFQGHGRWYAHRVSPYTMEDTDHGAIPNYARAQELLIATIQDVIQQSPAARKQSSGGGWKLVRIVSMDKAKASPLCSSYDGDQSDPGKSEGEADPSATCFWAESCLTLAPYTLVHPRRPPRPRPVLFVPRLVGKILIERVCLLSPAEHLSQEEYDTRIQRGDIIQELEGPGSCCWVTRPAVESLMGKNVHGLLDLGLAGVSALHSREIFPIVVHVPTTEKAAKRLKKALQRLGVSEEQLLEAARQEEGDLDRAPCLYSSLVPDSWSDLDSLLSGARAAIADAQKMIVWTEQSPY</sequence>
<evidence type="ECO:0000256" key="3">
    <source>
        <dbReference type="SAM" id="Coils"/>
    </source>
</evidence>
<keyword evidence="2" id="KW-0963">Cytoplasm</keyword>
<dbReference type="CTD" id="79092"/>
<dbReference type="PANTHER" id="PTHR14559">
    <property type="entry name" value="CASPASE RECRUITMENT DOMAIN FAMILY"/>
    <property type="match status" value="1"/>
</dbReference>
<dbReference type="Gene3D" id="2.30.42.10">
    <property type="match status" value="1"/>
</dbReference>
<feature type="domain" description="Guanylate kinase-like" evidence="5">
    <location>
        <begin position="846"/>
        <end position="1015"/>
    </location>
</feature>
<dbReference type="PROSITE" id="PS50106">
    <property type="entry name" value="PDZ"/>
    <property type="match status" value="1"/>
</dbReference>
<evidence type="ECO:0000313" key="7">
    <source>
        <dbReference type="Proteomes" id="UP000694850"/>
    </source>
</evidence>
<keyword evidence="3" id="KW-0175">Coiled coil</keyword>
<dbReference type="Proteomes" id="UP000694850">
    <property type="component" value="Unplaced"/>
</dbReference>
<dbReference type="GeneID" id="103214026"/>
<feature type="compositionally biased region" description="Low complexity" evidence="4">
    <location>
        <begin position="483"/>
        <end position="493"/>
    </location>
</feature>
<accession>A0A8B7BDE0</accession>
<evidence type="ECO:0000259" key="6">
    <source>
        <dbReference type="PROSITE" id="PS50106"/>
    </source>
</evidence>
<name>A0A8B7BDE0_ORYAF</name>
<dbReference type="InterPro" id="IPR001478">
    <property type="entry name" value="PDZ"/>
</dbReference>
<organism evidence="7 8">
    <name type="scientific">Orycteropus afer afer</name>
    <dbReference type="NCBI Taxonomy" id="1230840"/>
    <lineage>
        <taxon>Eukaryota</taxon>
        <taxon>Metazoa</taxon>
        <taxon>Chordata</taxon>
        <taxon>Craniata</taxon>
        <taxon>Vertebrata</taxon>
        <taxon>Euteleostomi</taxon>
        <taxon>Mammalia</taxon>
        <taxon>Eutheria</taxon>
        <taxon>Afrotheria</taxon>
        <taxon>Tubulidentata</taxon>
        <taxon>Orycteropodidae</taxon>
        <taxon>Orycteropus</taxon>
    </lineage>
</organism>
<dbReference type="AlphaFoldDB" id="A0A8B7BDE0"/>
<keyword evidence="7" id="KW-1185">Reference proteome</keyword>
<feature type="region of interest" description="Disordered" evidence="4">
    <location>
        <begin position="483"/>
        <end position="531"/>
    </location>
</feature>
<protein>
    <submittedName>
        <fullName evidence="8">Caspase recruitment domain-containing protein 14</fullName>
    </submittedName>
</protein>
<dbReference type="FunFam" id="3.40.50.300:FF:001294">
    <property type="entry name" value="Caspase recruitment domain family member 14"/>
    <property type="match status" value="1"/>
</dbReference>
<reference evidence="8" key="1">
    <citation type="submission" date="2025-08" db="UniProtKB">
        <authorList>
            <consortium name="RefSeq"/>
        </authorList>
    </citation>
    <scope>IDENTIFICATION</scope>
</reference>
<evidence type="ECO:0000256" key="2">
    <source>
        <dbReference type="ARBA" id="ARBA00022490"/>
    </source>
</evidence>
<comment type="subcellular location">
    <subcellularLocation>
        <location evidence="1">Cytoplasm</location>
    </subcellularLocation>
</comment>
<evidence type="ECO:0000256" key="4">
    <source>
        <dbReference type="SAM" id="MobiDB-lite"/>
    </source>
</evidence>
<feature type="coiled-coil region" evidence="3">
    <location>
        <begin position="223"/>
        <end position="368"/>
    </location>
</feature>
<dbReference type="InterPro" id="IPR027417">
    <property type="entry name" value="P-loop_NTPase"/>
</dbReference>
<dbReference type="GO" id="GO:0050700">
    <property type="term" value="F:CARD domain binding"/>
    <property type="evidence" value="ECO:0007669"/>
    <property type="project" value="TreeGrafter"/>
</dbReference>
<dbReference type="GO" id="GO:0005737">
    <property type="term" value="C:cytoplasm"/>
    <property type="evidence" value="ECO:0007669"/>
    <property type="project" value="UniProtKB-SubCell"/>
</dbReference>
<dbReference type="InterPro" id="IPR008144">
    <property type="entry name" value="Guanylate_kin-like_dom"/>
</dbReference>
<dbReference type="PROSITE" id="PS50052">
    <property type="entry name" value="GUANYLATE_KINASE_2"/>
    <property type="match status" value="1"/>
</dbReference>
<dbReference type="RefSeq" id="XP_007958014.1">
    <property type="nucleotide sequence ID" value="XM_007959823.1"/>
</dbReference>
<dbReference type="InterPro" id="IPR036034">
    <property type="entry name" value="PDZ_sf"/>
</dbReference>
<evidence type="ECO:0000259" key="5">
    <source>
        <dbReference type="PROSITE" id="PS50052"/>
    </source>
</evidence>
<evidence type="ECO:0000256" key="1">
    <source>
        <dbReference type="ARBA" id="ARBA00004496"/>
    </source>
</evidence>
<dbReference type="CDD" id="cd06736">
    <property type="entry name" value="PDZ_CARD11_CARD14-like"/>
    <property type="match status" value="1"/>
</dbReference>
<evidence type="ECO:0000313" key="8">
    <source>
        <dbReference type="RefSeq" id="XP_007958014.1"/>
    </source>
</evidence>
<proteinExistence type="predicted"/>
<dbReference type="Gene3D" id="2.30.30.40">
    <property type="entry name" value="SH3 Domains"/>
    <property type="match status" value="1"/>
</dbReference>
<dbReference type="OrthoDB" id="8795751at2759"/>
<dbReference type="FunFam" id="2.30.30.40:FF:000223">
    <property type="entry name" value="Caspase recruitment domain family, member 14"/>
    <property type="match status" value="1"/>
</dbReference>
<feature type="region of interest" description="Disordered" evidence="4">
    <location>
        <begin position="808"/>
        <end position="828"/>
    </location>
</feature>